<gene>
    <name evidence="6" type="ORF">WH47_08697</name>
</gene>
<keyword evidence="3" id="KW-1134">Transmembrane beta strand</keyword>
<dbReference type="GO" id="GO:0005741">
    <property type="term" value="C:mitochondrial outer membrane"/>
    <property type="evidence" value="ECO:0007669"/>
    <property type="project" value="UniProtKB-SubCell"/>
</dbReference>
<dbReference type="AlphaFoldDB" id="A0A0L7QNX5"/>
<dbReference type="Proteomes" id="UP000053825">
    <property type="component" value="Unassembled WGS sequence"/>
</dbReference>
<keyword evidence="5" id="KW-0813">Transport</keyword>
<dbReference type="OrthoDB" id="7827681at2759"/>
<keyword evidence="4" id="KW-0496">Mitochondrion</keyword>
<keyword evidence="4" id="KW-1000">Mitochondrion outer membrane</keyword>
<evidence type="ECO:0000256" key="1">
    <source>
        <dbReference type="ARBA" id="ARBA00004294"/>
    </source>
</evidence>
<evidence type="ECO:0000256" key="4">
    <source>
        <dbReference type="ARBA" id="ARBA00022787"/>
    </source>
</evidence>
<dbReference type="InterPro" id="IPR023614">
    <property type="entry name" value="Porin_dom_sf"/>
</dbReference>
<proteinExistence type="inferred from homology"/>
<sequence length="288" mass="31541">MSVPSFTDLGKNARDVFRTGYHYGKRLIKLSVKSKSSDTVEVGSNLRFESETSKLTGTANTEYKMKDYGSLLLKWTTDGTVTLGYNRHHTIIPDIGLQSEISYNPETTARSVEIGAKCSKQSFNALCSISSDMNSNVNVLGSIVTAVKGLLIGYQGGYNSETNKMTTNDVGLAFNYRDVGFHFRCTSIPHEYGLSLLYRVNSDWDAAVDGILAKNGGIEGYYTLGAGARCNIDERSTFRCKFNTDLQLGMGLQQKLDENITLSLSFNIDCANVTRGGHKVGLAIEIEA</sequence>
<dbReference type="GO" id="GO:0046930">
    <property type="term" value="C:pore complex"/>
    <property type="evidence" value="ECO:0007669"/>
    <property type="project" value="UniProtKB-KW"/>
</dbReference>
<keyword evidence="5" id="KW-0626">Porin</keyword>
<name>A0A0L7QNX5_9HYME</name>
<comment type="subcellular location">
    <subcellularLocation>
        <location evidence="1">Mitochondrion outer membrane</location>
    </subcellularLocation>
</comment>
<dbReference type="PANTHER" id="PTHR11743">
    <property type="entry name" value="VOLTAGE-DEPENDENT ANION-SELECTIVE CHANNEL"/>
    <property type="match status" value="1"/>
</dbReference>
<keyword evidence="7" id="KW-1185">Reference proteome</keyword>
<reference evidence="6 7" key="1">
    <citation type="submission" date="2015-07" db="EMBL/GenBank/DDBJ databases">
        <title>The genome of Habropoda laboriosa.</title>
        <authorList>
            <person name="Pan H."/>
            <person name="Kapheim K."/>
        </authorList>
    </citation>
    <scope>NUCLEOTIDE SEQUENCE [LARGE SCALE GENOMIC DNA]</scope>
    <source>
        <strain evidence="6">0110345459</strain>
    </source>
</reference>
<keyword evidence="3" id="KW-0472">Membrane</keyword>
<dbReference type="PRINTS" id="PR00185">
    <property type="entry name" value="EUKARYTPORIN"/>
</dbReference>
<evidence type="ECO:0000256" key="5">
    <source>
        <dbReference type="ARBA" id="ARBA00023114"/>
    </source>
</evidence>
<keyword evidence="3" id="KW-0812">Transmembrane</keyword>
<accession>A0A0L7QNX5</accession>
<dbReference type="Pfam" id="PF01459">
    <property type="entry name" value="Porin_3"/>
    <property type="match status" value="1"/>
</dbReference>
<comment type="similarity">
    <text evidence="2">Belongs to the eukaryotic mitochondrial porin family.</text>
</comment>
<dbReference type="STRING" id="597456.A0A0L7QNX5"/>
<dbReference type="GO" id="GO:0015288">
    <property type="term" value="F:porin activity"/>
    <property type="evidence" value="ECO:0007669"/>
    <property type="project" value="UniProtKB-KW"/>
</dbReference>
<evidence type="ECO:0000313" key="7">
    <source>
        <dbReference type="Proteomes" id="UP000053825"/>
    </source>
</evidence>
<evidence type="ECO:0000256" key="2">
    <source>
        <dbReference type="ARBA" id="ARBA00007780"/>
    </source>
</evidence>
<dbReference type="CDD" id="cd07306">
    <property type="entry name" value="Porin3_VDAC"/>
    <property type="match status" value="1"/>
</dbReference>
<evidence type="ECO:0000256" key="3">
    <source>
        <dbReference type="ARBA" id="ARBA00022452"/>
    </source>
</evidence>
<dbReference type="InterPro" id="IPR027246">
    <property type="entry name" value="Porin_Euk/Tom40"/>
</dbReference>
<organism evidence="6 7">
    <name type="scientific">Habropoda laboriosa</name>
    <dbReference type="NCBI Taxonomy" id="597456"/>
    <lineage>
        <taxon>Eukaryota</taxon>
        <taxon>Metazoa</taxon>
        <taxon>Ecdysozoa</taxon>
        <taxon>Arthropoda</taxon>
        <taxon>Hexapoda</taxon>
        <taxon>Insecta</taxon>
        <taxon>Pterygota</taxon>
        <taxon>Neoptera</taxon>
        <taxon>Endopterygota</taxon>
        <taxon>Hymenoptera</taxon>
        <taxon>Apocrita</taxon>
        <taxon>Aculeata</taxon>
        <taxon>Apoidea</taxon>
        <taxon>Anthophila</taxon>
        <taxon>Apidae</taxon>
        <taxon>Habropoda</taxon>
    </lineage>
</organism>
<dbReference type="GO" id="GO:0008308">
    <property type="term" value="F:voltage-gated monoatomic anion channel activity"/>
    <property type="evidence" value="ECO:0007669"/>
    <property type="project" value="InterPro"/>
</dbReference>
<protein>
    <submittedName>
        <fullName evidence="6">Voltage-dependent anion-selective channel</fullName>
    </submittedName>
</protein>
<dbReference type="EMBL" id="KQ414843">
    <property type="protein sequence ID" value="KOC60325.1"/>
    <property type="molecule type" value="Genomic_DNA"/>
</dbReference>
<dbReference type="InterPro" id="IPR001925">
    <property type="entry name" value="Porin_Euk"/>
</dbReference>
<dbReference type="Gene3D" id="2.40.160.10">
    <property type="entry name" value="Porin"/>
    <property type="match status" value="1"/>
</dbReference>
<keyword evidence="5" id="KW-0406">Ion transport</keyword>
<evidence type="ECO:0000313" key="6">
    <source>
        <dbReference type="EMBL" id="KOC60325.1"/>
    </source>
</evidence>
<dbReference type="PANTHER" id="PTHR11743:SF70">
    <property type="entry name" value="GH26960P-RELATED"/>
    <property type="match status" value="1"/>
</dbReference>